<evidence type="ECO:0000256" key="2">
    <source>
        <dbReference type="ARBA" id="ARBA00022750"/>
    </source>
</evidence>
<dbReference type="CDD" id="cd07557">
    <property type="entry name" value="trimeric_dUTPase"/>
    <property type="match status" value="1"/>
</dbReference>
<feature type="region of interest" description="Disordered" evidence="5">
    <location>
        <begin position="475"/>
        <end position="494"/>
    </location>
</feature>
<protein>
    <recommendedName>
        <fullName evidence="10">Protease</fullName>
    </recommendedName>
</protein>
<evidence type="ECO:0000313" key="8">
    <source>
        <dbReference type="EMBL" id="KAK1336574.1"/>
    </source>
</evidence>
<dbReference type="GO" id="GO:0004190">
    <property type="term" value="F:aspartic-type endopeptidase activity"/>
    <property type="evidence" value="ECO:0007669"/>
    <property type="project" value="UniProtKB-KW"/>
</dbReference>
<dbReference type="Pfam" id="PF00692">
    <property type="entry name" value="dUTPase"/>
    <property type="match status" value="1"/>
</dbReference>
<evidence type="ECO:0000259" key="6">
    <source>
        <dbReference type="PROSITE" id="PS50158"/>
    </source>
</evidence>
<sequence>MGNLLSSHEMFLDSLNEPDDKKPLKQTTNPPKTPPQPLNPGIYPSFSYKNYPDRLPPEDQETLDEEAARYHNDNPWPKINLTQEVSSLKDLLQQKREHIHLLKEIQALETELTTLTLNHNPPPAKTKTKNKPLLHAFPVTRSHQSKNSSEEIEEDNSQQELPPDSQDNPDQNSDEETSDTDDPPSNPNQNSGQKYRRLNLKHLKDLKAAVSNYGTTAPFTLALLEGLSDRWLTPNDCPATLSGGDYVLWRTDFVENCRETAQRNNESKISRSWTRDKLFGRSPYDTNEAQAAFPPGLLAQIQNAGLKAWRRLPLRDRLPRLWPKSAKDLMNLTVILSAALLMLLNAWSEKGKQKVPLLNILLMKMLTHLETIRPHRCGSLSDYIKLCAGIGTSHAIGLAIGAALKDFTKSQQNKTCFNCKQPGHFARECPSTREYPSNKQNGPPPFSLCPKCKRGKHWAKDCRSKTDINGKLILQNQGNPQRGQPPAPYLGHNQGVIRESNSFRTGVSSLCRATPGSAGLDLSSATQTILIPEQGTQLIPTETYGPMPPGTFGLVLGRGSSSLAGLHIIPGVIDNDYTGQITLLASAPSGPISISKGQRIAQLILLPLESSSKSHISNPRLNSAFGSSDTYWIQQITPERPLLTLKLDGKPFEGLVDTGADATVISTHSWPDSWPTTASATHLKGIGQSTNPRQSSKILTWTDEEGNSGQVQPYIIPGSQSIYGEETSYPS</sequence>
<dbReference type="GO" id="GO:0016032">
    <property type="term" value="P:viral process"/>
    <property type="evidence" value="ECO:0007669"/>
    <property type="project" value="InterPro"/>
</dbReference>
<keyword evidence="4" id="KW-0862">Zinc</keyword>
<dbReference type="SMART" id="SM00343">
    <property type="entry name" value="ZnF_C2HC"/>
    <property type="match status" value="2"/>
</dbReference>
<dbReference type="InterPro" id="IPR034170">
    <property type="entry name" value="Retropepsin-like_cat_dom"/>
</dbReference>
<dbReference type="InterPro" id="IPR001969">
    <property type="entry name" value="Aspartic_peptidase_AS"/>
</dbReference>
<reference evidence="8" key="1">
    <citation type="submission" date="2023-06" db="EMBL/GenBank/DDBJ databases">
        <title>Reference genome for the Northern bat (Eptesicus nilssonii), a most northern bat species.</title>
        <authorList>
            <person name="Laine V.N."/>
            <person name="Pulliainen A.T."/>
            <person name="Lilley T.M."/>
        </authorList>
    </citation>
    <scope>NUCLEOTIDE SEQUENCE</scope>
    <source>
        <strain evidence="8">BLF_Eptnil</strain>
        <tissue evidence="8">Kidney</tissue>
    </source>
</reference>
<dbReference type="Proteomes" id="UP001177744">
    <property type="component" value="Unassembled WGS sequence"/>
</dbReference>
<dbReference type="GO" id="GO:0006508">
    <property type="term" value="P:proteolysis"/>
    <property type="evidence" value="ECO:0007669"/>
    <property type="project" value="UniProtKB-KW"/>
</dbReference>
<dbReference type="Gene3D" id="1.10.375.10">
    <property type="entry name" value="Human Immunodeficiency Virus Type 1 Capsid Protein"/>
    <property type="match status" value="1"/>
</dbReference>
<dbReference type="Gene3D" id="2.40.70.10">
    <property type="entry name" value="Acid Proteases"/>
    <property type="match status" value="1"/>
</dbReference>
<dbReference type="Pfam" id="PF00607">
    <property type="entry name" value="Gag_p24"/>
    <property type="match status" value="1"/>
</dbReference>
<keyword evidence="2" id="KW-0064">Aspartyl protease</keyword>
<dbReference type="PROSITE" id="PS50175">
    <property type="entry name" value="ASP_PROT_RETROV"/>
    <property type="match status" value="1"/>
</dbReference>
<feature type="domain" description="CCHC-type" evidence="6">
    <location>
        <begin position="416"/>
        <end position="431"/>
    </location>
</feature>
<dbReference type="SUPFAM" id="SSF51283">
    <property type="entry name" value="dUTPase-like"/>
    <property type="match status" value="1"/>
</dbReference>
<dbReference type="InterPro" id="IPR008919">
    <property type="entry name" value="Retrov_capsid_N"/>
</dbReference>
<dbReference type="GO" id="GO:0008270">
    <property type="term" value="F:zinc ion binding"/>
    <property type="evidence" value="ECO:0007669"/>
    <property type="project" value="UniProtKB-KW"/>
</dbReference>
<comment type="caution">
    <text evidence="8">The sequence shown here is derived from an EMBL/GenBank/DDBJ whole genome shotgun (WGS) entry which is preliminary data.</text>
</comment>
<keyword evidence="3" id="KW-0378">Hydrolase</keyword>
<dbReference type="InterPro" id="IPR036875">
    <property type="entry name" value="Znf_CCHC_sf"/>
</dbReference>
<evidence type="ECO:0000259" key="7">
    <source>
        <dbReference type="PROSITE" id="PS50175"/>
    </source>
</evidence>
<dbReference type="InterPro" id="IPR018061">
    <property type="entry name" value="Retropepsins"/>
</dbReference>
<evidence type="ECO:0000256" key="5">
    <source>
        <dbReference type="SAM" id="MobiDB-lite"/>
    </source>
</evidence>
<dbReference type="InterPro" id="IPR036157">
    <property type="entry name" value="dUTPase-like_sf"/>
</dbReference>
<gene>
    <name evidence="8" type="ORF">QTO34_002607</name>
</gene>
<dbReference type="InterPro" id="IPR021109">
    <property type="entry name" value="Peptidase_aspartic_dom_sf"/>
</dbReference>
<dbReference type="Pfam" id="PF00098">
    <property type="entry name" value="zf-CCHC"/>
    <property type="match status" value="1"/>
</dbReference>
<keyword evidence="4" id="KW-0863">Zinc-finger</keyword>
<dbReference type="Pfam" id="PF14787">
    <property type="entry name" value="zf-CCHC_5"/>
    <property type="match status" value="1"/>
</dbReference>
<dbReference type="PANTHER" id="PTHR19422">
    <property type="entry name" value="GAG RETROVIRAL POLYPROTEIN"/>
    <property type="match status" value="1"/>
</dbReference>
<dbReference type="PROSITE" id="PS50158">
    <property type="entry name" value="ZF_CCHC"/>
    <property type="match status" value="1"/>
</dbReference>
<dbReference type="EMBL" id="JAULJE010000012">
    <property type="protein sequence ID" value="KAK1336574.1"/>
    <property type="molecule type" value="Genomic_DNA"/>
</dbReference>
<dbReference type="InterPro" id="IPR029054">
    <property type="entry name" value="dUTPase-like"/>
</dbReference>
<dbReference type="CDD" id="cd05482">
    <property type="entry name" value="HIV_retropepsin_like"/>
    <property type="match status" value="1"/>
</dbReference>
<organism evidence="8 9">
    <name type="scientific">Cnephaeus nilssonii</name>
    <name type="common">Northern bat</name>
    <name type="synonym">Eptesicus nilssonii</name>
    <dbReference type="NCBI Taxonomy" id="3371016"/>
    <lineage>
        <taxon>Eukaryota</taxon>
        <taxon>Metazoa</taxon>
        <taxon>Chordata</taxon>
        <taxon>Craniata</taxon>
        <taxon>Vertebrata</taxon>
        <taxon>Euteleostomi</taxon>
        <taxon>Mammalia</taxon>
        <taxon>Eutheria</taxon>
        <taxon>Laurasiatheria</taxon>
        <taxon>Chiroptera</taxon>
        <taxon>Yangochiroptera</taxon>
        <taxon>Vespertilionidae</taxon>
        <taxon>Cnephaeus</taxon>
    </lineage>
</organism>
<keyword evidence="4" id="KW-0479">Metal-binding</keyword>
<dbReference type="InterPro" id="IPR001995">
    <property type="entry name" value="Peptidase_A2_cat"/>
</dbReference>
<dbReference type="Gene3D" id="2.70.40.10">
    <property type="match status" value="1"/>
</dbReference>
<evidence type="ECO:0000256" key="1">
    <source>
        <dbReference type="ARBA" id="ARBA00022670"/>
    </source>
</evidence>
<dbReference type="SUPFAM" id="SSF47943">
    <property type="entry name" value="Retrovirus capsid protein, N-terminal core domain"/>
    <property type="match status" value="1"/>
</dbReference>
<keyword evidence="1" id="KW-0645">Protease</keyword>
<feature type="region of interest" description="Disordered" evidence="5">
    <location>
        <begin position="709"/>
        <end position="731"/>
    </location>
</feature>
<dbReference type="InterPro" id="IPR001878">
    <property type="entry name" value="Znf_CCHC"/>
</dbReference>
<evidence type="ECO:0000256" key="4">
    <source>
        <dbReference type="PROSITE-ProRule" id="PRU00047"/>
    </source>
</evidence>
<dbReference type="SUPFAM" id="SSF57756">
    <property type="entry name" value="Retrovirus zinc finger-like domains"/>
    <property type="match status" value="1"/>
</dbReference>
<dbReference type="Pfam" id="PF00077">
    <property type="entry name" value="RVP"/>
    <property type="match status" value="1"/>
</dbReference>
<feature type="domain" description="Peptidase A2" evidence="7">
    <location>
        <begin position="652"/>
        <end position="727"/>
    </location>
</feature>
<feature type="compositionally biased region" description="Polar residues" evidence="5">
    <location>
        <begin position="718"/>
        <end position="731"/>
    </location>
</feature>
<dbReference type="SUPFAM" id="SSF50630">
    <property type="entry name" value="Acid proteases"/>
    <property type="match status" value="1"/>
</dbReference>
<evidence type="ECO:0000313" key="9">
    <source>
        <dbReference type="Proteomes" id="UP001177744"/>
    </source>
</evidence>
<dbReference type="GO" id="GO:0003676">
    <property type="term" value="F:nucleic acid binding"/>
    <property type="evidence" value="ECO:0007669"/>
    <property type="project" value="InterPro"/>
</dbReference>
<keyword evidence="9" id="KW-1185">Reference proteome</keyword>
<name>A0AA40HSN7_CNENI</name>
<feature type="region of interest" description="Disordered" evidence="5">
    <location>
        <begin position="116"/>
        <end position="193"/>
    </location>
</feature>
<dbReference type="PROSITE" id="PS00141">
    <property type="entry name" value="ASP_PROTEASE"/>
    <property type="match status" value="1"/>
</dbReference>
<accession>A0AA40HSN7</accession>
<proteinExistence type="predicted"/>
<dbReference type="InterPro" id="IPR033704">
    <property type="entry name" value="dUTPase_trimeric"/>
</dbReference>
<dbReference type="PANTHER" id="PTHR19422:SF123">
    <property type="entry name" value="RT1 CLASS I, LOCUS CE15"/>
    <property type="match status" value="1"/>
</dbReference>
<feature type="compositionally biased region" description="Acidic residues" evidence="5">
    <location>
        <begin position="172"/>
        <end position="182"/>
    </location>
</feature>
<feature type="region of interest" description="Disordered" evidence="5">
    <location>
        <begin position="1"/>
        <end position="78"/>
    </location>
</feature>
<dbReference type="AlphaFoldDB" id="A0AA40HSN7"/>
<evidence type="ECO:0008006" key="10">
    <source>
        <dbReference type="Google" id="ProtNLM"/>
    </source>
</evidence>
<dbReference type="Gene3D" id="4.10.60.10">
    <property type="entry name" value="Zinc finger, CCHC-type"/>
    <property type="match status" value="1"/>
</dbReference>
<dbReference type="InterPro" id="IPR051592">
    <property type="entry name" value="HERV-K_Pro_peptidase_A2"/>
</dbReference>
<evidence type="ECO:0000256" key="3">
    <source>
        <dbReference type="ARBA" id="ARBA00022801"/>
    </source>
</evidence>